<evidence type="ECO:0000256" key="3">
    <source>
        <dbReference type="PROSITE-ProRule" id="PRU00023"/>
    </source>
</evidence>
<proteinExistence type="predicted"/>
<dbReference type="InterPro" id="IPR002110">
    <property type="entry name" value="Ankyrin_rpt"/>
</dbReference>
<sequence>MASRSGKQSKLGQLLEAAKSGNLRQIKNCTPLLHATLEGHFSTVEYLIDNGADPAALNKHDITALHFATTEGLALTFTELLCSLD</sequence>
<evidence type="ECO:0000256" key="1">
    <source>
        <dbReference type="ARBA" id="ARBA00022737"/>
    </source>
</evidence>
<feature type="repeat" description="ANK" evidence="3">
    <location>
        <begin position="27"/>
        <end position="59"/>
    </location>
</feature>
<dbReference type="Proteomes" id="UP000631114">
    <property type="component" value="Unassembled WGS sequence"/>
</dbReference>
<evidence type="ECO:0000256" key="2">
    <source>
        <dbReference type="ARBA" id="ARBA00023043"/>
    </source>
</evidence>
<evidence type="ECO:0000313" key="4">
    <source>
        <dbReference type="EMBL" id="KAF9619108.1"/>
    </source>
</evidence>
<keyword evidence="5" id="KW-1185">Reference proteome</keyword>
<gene>
    <name evidence="4" type="ORF">IFM89_005122</name>
</gene>
<comment type="caution">
    <text evidence="4">The sequence shown here is derived from an EMBL/GenBank/DDBJ whole genome shotgun (WGS) entry which is preliminary data.</text>
</comment>
<protein>
    <submittedName>
        <fullName evidence="4">Uncharacterized protein</fullName>
    </submittedName>
</protein>
<dbReference type="SMART" id="SM00248">
    <property type="entry name" value="ANK"/>
    <property type="match status" value="1"/>
</dbReference>
<keyword evidence="1" id="KW-0677">Repeat</keyword>
<dbReference type="OrthoDB" id="1847170at2759"/>
<dbReference type="GO" id="GO:0004842">
    <property type="term" value="F:ubiquitin-protein transferase activity"/>
    <property type="evidence" value="ECO:0007669"/>
    <property type="project" value="TreeGrafter"/>
</dbReference>
<dbReference type="Pfam" id="PF12796">
    <property type="entry name" value="Ank_2"/>
    <property type="match status" value="1"/>
</dbReference>
<dbReference type="PANTHER" id="PTHR24171">
    <property type="entry name" value="ANKYRIN REPEAT DOMAIN-CONTAINING PROTEIN 39-RELATED"/>
    <property type="match status" value="1"/>
</dbReference>
<organism evidence="4 5">
    <name type="scientific">Coptis chinensis</name>
    <dbReference type="NCBI Taxonomy" id="261450"/>
    <lineage>
        <taxon>Eukaryota</taxon>
        <taxon>Viridiplantae</taxon>
        <taxon>Streptophyta</taxon>
        <taxon>Embryophyta</taxon>
        <taxon>Tracheophyta</taxon>
        <taxon>Spermatophyta</taxon>
        <taxon>Magnoliopsida</taxon>
        <taxon>Ranunculales</taxon>
        <taxon>Ranunculaceae</taxon>
        <taxon>Coptidoideae</taxon>
        <taxon>Coptis</taxon>
    </lineage>
</organism>
<dbReference type="SUPFAM" id="SSF48403">
    <property type="entry name" value="Ankyrin repeat"/>
    <property type="match status" value="1"/>
</dbReference>
<dbReference type="PANTHER" id="PTHR24171:SF8">
    <property type="entry name" value="BRCA1-ASSOCIATED RING DOMAIN PROTEIN 1"/>
    <property type="match status" value="1"/>
</dbReference>
<reference evidence="4 5" key="1">
    <citation type="submission" date="2020-10" db="EMBL/GenBank/DDBJ databases">
        <title>The Coptis chinensis genome and diversification of protoberbering-type alkaloids.</title>
        <authorList>
            <person name="Wang B."/>
            <person name="Shu S."/>
            <person name="Song C."/>
            <person name="Liu Y."/>
        </authorList>
    </citation>
    <scope>NUCLEOTIDE SEQUENCE [LARGE SCALE GENOMIC DNA]</scope>
    <source>
        <strain evidence="4">HL-2020</strain>
        <tissue evidence="4">Leaf</tissue>
    </source>
</reference>
<dbReference type="GO" id="GO:0085020">
    <property type="term" value="P:protein K6-linked ubiquitination"/>
    <property type="evidence" value="ECO:0007669"/>
    <property type="project" value="TreeGrafter"/>
</dbReference>
<keyword evidence="2 3" id="KW-0040">ANK repeat</keyword>
<dbReference type="Gene3D" id="1.25.40.20">
    <property type="entry name" value="Ankyrin repeat-containing domain"/>
    <property type="match status" value="1"/>
</dbReference>
<evidence type="ECO:0000313" key="5">
    <source>
        <dbReference type="Proteomes" id="UP000631114"/>
    </source>
</evidence>
<accession>A0A835IP27</accession>
<dbReference type="InterPro" id="IPR036770">
    <property type="entry name" value="Ankyrin_rpt-contain_sf"/>
</dbReference>
<name>A0A835IP27_9MAGN</name>
<dbReference type="PROSITE" id="PS50297">
    <property type="entry name" value="ANK_REP_REGION"/>
    <property type="match status" value="1"/>
</dbReference>
<dbReference type="EMBL" id="JADFTS010000002">
    <property type="protein sequence ID" value="KAF9619108.1"/>
    <property type="molecule type" value="Genomic_DNA"/>
</dbReference>
<dbReference type="PROSITE" id="PS50088">
    <property type="entry name" value="ANK_REPEAT"/>
    <property type="match status" value="1"/>
</dbReference>
<dbReference type="AlphaFoldDB" id="A0A835IP27"/>